<evidence type="ECO:0000313" key="3">
    <source>
        <dbReference type="EMBL" id="GAO52324.1"/>
    </source>
</evidence>
<keyword evidence="1" id="KW-0175">Coiled coil</keyword>
<sequence>MASEARTPAYERAREKAMTAAAQRPESNRTATWTRPLMLVQQRQHEHQNPNPRARPSHRRRRLSLQLPGRVGPPPTPSPAQSPVFTYGAFPSPVEQPAGLEIEVEEDEPADTLLLLAAQERRVLELKEELQREEQKLKRLQNQWAREQIQRVKEEHFSSDVNQRPAATSPLIPQLNTLQPDVLRTARRMALTIFEDVRSATIGEAGQETRFDALSDDSNLAIDSLSPFVSPERPTRRSPVAEETPRTSTTNQESALKQSGERPKSVSDAQTAYEDGSRKPLSSVVPANRDNLTLQKSGMEYAVPLAVSAVPVPFAGLGIWLTRKAKEYEEKIFLSHPLSSEEGGQGAQAGDEVRPKTS</sequence>
<accession>A0A0E9NR36</accession>
<gene>
    <name evidence="3" type="ORF">G7K_6403-t1</name>
</gene>
<dbReference type="RefSeq" id="XP_019025290.1">
    <property type="nucleotide sequence ID" value="XM_019170090.1"/>
</dbReference>
<feature type="compositionally biased region" description="Basic and acidic residues" evidence="2">
    <location>
        <begin position="233"/>
        <end position="245"/>
    </location>
</feature>
<feature type="region of interest" description="Disordered" evidence="2">
    <location>
        <begin position="335"/>
        <end position="358"/>
    </location>
</feature>
<feature type="region of interest" description="Disordered" evidence="2">
    <location>
        <begin position="1"/>
        <end position="80"/>
    </location>
</feature>
<feature type="region of interest" description="Disordered" evidence="2">
    <location>
        <begin position="223"/>
        <end position="288"/>
    </location>
</feature>
<reference evidence="3 4" key="3">
    <citation type="journal article" date="2015" name="Genome Announc.">
        <title>Draft Genome Sequence of the Archiascomycetous Yeast Saitoella complicata.</title>
        <authorList>
            <person name="Yamauchi K."/>
            <person name="Kondo S."/>
            <person name="Hamamoto M."/>
            <person name="Takahashi Y."/>
            <person name="Ogura Y."/>
            <person name="Hayashi T."/>
            <person name="Nishida H."/>
        </authorList>
    </citation>
    <scope>NUCLEOTIDE SEQUENCE [LARGE SCALE GENOMIC DNA]</scope>
    <source>
        <strain evidence="3 4">NRRL Y-17804</strain>
    </source>
</reference>
<keyword evidence="4" id="KW-1185">Reference proteome</keyword>
<feature type="compositionally biased region" description="Polar residues" evidence="2">
    <location>
        <begin position="246"/>
        <end position="257"/>
    </location>
</feature>
<dbReference type="EMBL" id="BACD03000065">
    <property type="protein sequence ID" value="GAO52324.1"/>
    <property type="molecule type" value="Genomic_DNA"/>
</dbReference>
<organism evidence="3 4">
    <name type="scientific">Saitoella complicata (strain BCRC 22490 / CBS 7301 / JCM 7358 / NBRC 10748 / NRRL Y-17804)</name>
    <dbReference type="NCBI Taxonomy" id="698492"/>
    <lineage>
        <taxon>Eukaryota</taxon>
        <taxon>Fungi</taxon>
        <taxon>Dikarya</taxon>
        <taxon>Ascomycota</taxon>
        <taxon>Taphrinomycotina</taxon>
        <taxon>Taphrinomycotina incertae sedis</taxon>
        <taxon>Saitoella</taxon>
    </lineage>
</organism>
<dbReference type="AlphaFoldDB" id="A0A0E9NR36"/>
<proteinExistence type="predicted"/>
<feature type="compositionally biased region" description="Pro residues" evidence="2">
    <location>
        <begin position="71"/>
        <end position="80"/>
    </location>
</feature>
<comment type="caution">
    <text evidence="3">The sequence shown here is derived from an EMBL/GenBank/DDBJ whole genome shotgun (WGS) entry which is preliminary data.</text>
</comment>
<evidence type="ECO:0000313" key="4">
    <source>
        <dbReference type="Proteomes" id="UP000033140"/>
    </source>
</evidence>
<reference evidence="3 4" key="2">
    <citation type="journal article" date="2014" name="J. Gen. Appl. Microbiol.">
        <title>The early diverging ascomycetous budding yeast Saitoella complicata has three histone deacetylases belonging to the Clr6, Hos2, and Rpd3 lineages.</title>
        <authorList>
            <person name="Nishida H."/>
            <person name="Matsumoto T."/>
            <person name="Kondo S."/>
            <person name="Hamamoto M."/>
            <person name="Yoshikawa H."/>
        </authorList>
    </citation>
    <scope>NUCLEOTIDE SEQUENCE [LARGE SCALE GENOMIC DNA]</scope>
    <source>
        <strain evidence="3 4">NRRL Y-17804</strain>
    </source>
</reference>
<dbReference type="Proteomes" id="UP000033140">
    <property type="component" value="Unassembled WGS sequence"/>
</dbReference>
<reference evidence="3 4" key="1">
    <citation type="journal article" date="2011" name="J. Gen. Appl. Microbiol.">
        <title>Draft genome sequencing of the enigmatic yeast Saitoella complicata.</title>
        <authorList>
            <person name="Nishida H."/>
            <person name="Hamamoto M."/>
            <person name="Sugiyama J."/>
        </authorList>
    </citation>
    <scope>NUCLEOTIDE SEQUENCE [LARGE SCALE GENOMIC DNA]</scope>
    <source>
        <strain evidence="3 4">NRRL Y-17804</strain>
    </source>
</reference>
<feature type="coiled-coil region" evidence="1">
    <location>
        <begin position="116"/>
        <end position="150"/>
    </location>
</feature>
<evidence type="ECO:0000256" key="1">
    <source>
        <dbReference type="SAM" id="Coils"/>
    </source>
</evidence>
<evidence type="ECO:0000256" key="2">
    <source>
        <dbReference type="SAM" id="MobiDB-lite"/>
    </source>
</evidence>
<protein>
    <recommendedName>
        <fullName evidence="5">DUF4048 domain-containing protein</fullName>
    </recommendedName>
</protein>
<name>A0A0E9NR36_SAICN</name>
<evidence type="ECO:0008006" key="5">
    <source>
        <dbReference type="Google" id="ProtNLM"/>
    </source>
</evidence>